<evidence type="ECO:0000313" key="1">
    <source>
        <dbReference type="EMBL" id="KAK4359184.1"/>
    </source>
</evidence>
<keyword evidence="2" id="KW-1185">Reference proteome</keyword>
<organism evidence="1 2">
    <name type="scientific">Anisodus tanguticus</name>
    <dbReference type="NCBI Taxonomy" id="243964"/>
    <lineage>
        <taxon>Eukaryota</taxon>
        <taxon>Viridiplantae</taxon>
        <taxon>Streptophyta</taxon>
        <taxon>Embryophyta</taxon>
        <taxon>Tracheophyta</taxon>
        <taxon>Spermatophyta</taxon>
        <taxon>Magnoliopsida</taxon>
        <taxon>eudicotyledons</taxon>
        <taxon>Gunneridae</taxon>
        <taxon>Pentapetalae</taxon>
        <taxon>asterids</taxon>
        <taxon>lamiids</taxon>
        <taxon>Solanales</taxon>
        <taxon>Solanaceae</taxon>
        <taxon>Solanoideae</taxon>
        <taxon>Hyoscyameae</taxon>
        <taxon>Anisodus</taxon>
    </lineage>
</organism>
<evidence type="ECO:0000313" key="2">
    <source>
        <dbReference type="Proteomes" id="UP001291623"/>
    </source>
</evidence>
<proteinExistence type="predicted"/>
<dbReference type="AlphaFoldDB" id="A0AAE1VF65"/>
<dbReference type="EMBL" id="JAVYJV010000011">
    <property type="protein sequence ID" value="KAK4359184.1"/>
    <property type="molecule type" value="Genomic_DNA"/>
</dbReference>
<reference evidence="1" key="1">
    <citation type="submission" date="2023-12" db="EMBL/GenBank/DDBJ databases">
        <title>Genome assembly of Anisodus tanguticus.</title>
        <authorList>
            <person name="Wang Y.-J."/>
        </authorList>
    </citation>
    <scope>NUCLEOTIDE SEQUENCE</scope>
    <source>
        <strain evidence="1">KB-2021</strain>
        <tissue evidence="1">Leaf</tissue>
    </source>
</reference>
<sequence>MISVGESEALNLLKASLTSSSSALTEGLNHKLKKQIGEDVKCNVKKRCV</sequence>
<gene>
    <name evidence="1" type="ORF">RND71_021413</name>
</gene>
<dbReference type="Proteomes" id="UP001291623">
    <property type="component" value="Unassembled WGS sequence"/>
</dbReference>
<name>A0AAE1VF65_9SOLA</name>
<comment type="caution">
    <text evidence="1">The sequence shown here is derived from an EMBL/GenBank/DDBJ whole genome shotgun (WGS) entry which is preliminary data.</text>
</comment>
<accession>A0AAE1VF65</accession>
<protein>
    <submittedName>
        <fullName evidence="1">Uncharacterized protein</fullName>
    </submittedName>
</protein>